<dbReference type="GO" id="GO:0009103">
    <property type="term" value="P:lipopolysaccharide biosynthetic process"/>
    <property type="evidence" value="ECO:0007669"/>
    <property type="project" value="TreeGrafter"/>
</dbReference>
<evidence type="ECO:0000259" key="3">
    <source>
        <dbReference type="Pfam" id="PF19040"/>
    </source>
</evidence>
<keyword evidence="1" id="KW-1133">Transmembrane helix</keyword>
<evidence type="ECO:0000313" key="4">
    <source>
        <dbReference type="EMBL" id="ROR94886.1"/>
    </source>
</evidence>
<dbReference type="InterPro" id="IPR002656">
    <property type="entry name" value="Acyl_transf_3_dom"/>
</dbReference>
<proteinExistence type="predicted"/>
<gene>
    <name evidence="4" type="ORF">EDC56_3699</name>
</gene>
<evidence type="ECO:0000313" key="5">
    <source>
        <dbReference type="Proteomes" id="UP000275394"/>
    </source>
</evidence>
<dbReference type="GO" id="GO:0016020">
    <property type="term" value="C:membrane"/>
    <property type="evidence" value="ECO:0007669"/>
    <property type="project" value="TreeGrafter"/>
</dbReference>
<dbReference type="InterPro" id="IPR050879">
    <property type="entry name" value="Acyltransferase_3"/>
</dbReference>
<feature type="transmembrane region" description="Helical" evidence="1">
    <location>
        <begin position="53"/>
        <end position="72"/>
    </location>
</feature>
<name>A0A3N2D504_9GAMM</name>
<dbReference type="PANTHER" id="PTHR23028:SF53">
    <property type="entry name" value="ACYL_TRANSF_3 DOMAIN-CONTAINING PROTEIN"/>
    <property type="match status" value="1"/>
</dbReference>
<organism evidence="4 5">
    <name type="scientific">Sinobacterium caligoides</name>
    <dbReference type="NCBI Taxonomy" id="933926"/>
    <lineage>
        <taxon>Bacteria</taxon>
        <taxon>Pseudomonadati</taxon>
        <taxon>Pseudomonadota</taxon>
        <taxon>Gammaproteobacteria</taxon>
        <taxon>Cellvibrionales</taxon>
        <taxon>Spongiibacteraceae</taxon>
        <taxon>Sinobacterium</taxon>
    </lineage>
</organism>
<feature type="transmembrane region" description="Helical" evidence="1">
    <location>
        <begin position="116"/>
        <end position="135"/>
    </location>
</feature>
<keyword evidence="1" id="KW-0812">Transmembrane</keyword>
<dbReference type="InterPro" id="IPR043968">
    <property type="entry name" value="SGNH"/>
</dbReference>
<feature type="transmembrane region" description="Helical" evidence="1">
    <location>
        <begin position="262"/>
        <end position="279"/>
    </location>
</feature>
<feature type="transmembrane region" description="Helical" evidence="1">
    <location>
        <begin position="232"/>
        <end position="250"/>
    </location>
</feature>
<protein>
    <submittedName>
        <fullName evidence="4">Peptidoglycan/LPS O-acetylase OafA/YrhL</fullName>
    </submittedName>
</protein>
<dbReference type="Pfam" id="PF19040">
    <property type="entry name" value="SGNH"/>
    <property type="match status" value="1"/>
</dbReference>
<dbReference type="PANTHER" id="PTHR23028">
    <property type="entry name" value="ACETYLTRANSFERASE"/>
    <property type="match status" value="1"/>
</dbReference>
<sequence>MTFFGTHILKGGFFGVDVFFVLSGYLITGIIRSQMDKGSFSFLDFYWRRAKRIVPALLAMLVVTSVIAYLILLPDDLVTYANSLKSTLYFGSNYFFYGEDSYVSDSSSYKPLLHTWSLAVEWQFYIVFPVIIFFTNRFFKKYLFEILLALTLISLQYANFSVKENPDMAFYLLPARAWELILGGLVTFYDRDQLDKLKYSKFENPLLRSLPILGLSLISYSILFIGDDVSHPSFITLIPVLGTCLFIMFARKGEIATDFLSMKVMVLIGLISYPLYLWHQPIFVFFRFIKQEPFRYHDLLLLICLSTFLSVITYKFIESKYRIKKVSLVKKGGLIAACAACFSFAYAADITNGFPGRLSGIVKSSFSSYKTLEWSKMRDSKNVGVTYSGKKRIKCDSRTVDSACKFGNGDWVTIGDSYAGQLDWGLKERLDKSGQGLISYTRQQCPFVSPDIFIGSRANCVYENIDRLDAISKFKGKKKIIVAAFYEQFYRSKQALKNPIKSASDKIIRGKKLKPSIVWQSYADNINALLDNGHEVYVVYPVPSPGVDVKKLLFSQLIYEKHGLETQYSKGNKAFERANKLSMELDVFLKDRPGLHKIYPRDIFCDENKQCQIINETGGLYNHKGHLSYSGVQMVLDKIISK</sequence>
<evidence type="ECO:0000256" key="1">
    <source>
        <dbReference type="SAM" id="Phobius"/>
    </source>
</evidence>
<accession>A0A3N2D504</accession>
<keyword evidence="5" id="KW-1185">Reference proteome</keyword>
<feature type="transmembrane region" description="Helical" evidence="1">
    <location>
        <begin position="299"/>
        <end position="317"/>
    </location>
</feature>
<dbReference type="GO" id="GO:0016747">
    <property type="term" value="F:acyltransferase activity, transferring groups other than amino-acyl groups"/>
    <property type="evidence" value="ECO:0007669"/>
    <property type="project" value="InterPro"/>
</dbReference>
<feature type="transmembrane region" description="Helical" evidence="1">
    <location>
        <begin position="210"/>
        <end position="226"/>
    </location>
</feature>
<evidence type="ECO:0000259" key="2">
    <source>
        <dbReference type="Pfam" id="PF01757"/>
    </source>
</evidence>
<comment type="caution">
    <text evidence="4">The sequence shown here is derived from an EMBL/GenBank/DDBJ whole genome shotgun (WGS) entry which is preliminary data.</text>
</comment>
<feature type="transmembrane region" description="Helical" evidence="1">
    <location>
        <begin position="12"/>
        <end position="32"/>
    </location>
</feature>
<feature type="transmembrane region" description="Helical" evidence="1">
    <location>
        <begin position="329"/>
        <end position="348"/>
    </location>
</feature>
<keyword evidence="1" id="KW-0472">Membrane</keyword>
<feature type="domain" description="Acyltransferase 3" evidence="2">
    <location>
        <begin position="12"/>
        <end position="313"/>
    </location>
</feature>
<dbReference type="Pfam" id="PF01757">
    <property type="entry name" value="Acyl_transf_3"/>
    <property type="match status" value="1"/>
</dbReference>
<dbReference type="Proteomes" id="UP000275394">
    <property type="component" value="Unassembled WGS sequence"/>
</dbReference>
<dbReference type="AlphaFoldDB" id="A0A3N2D504"/>
<reference evidence="4 5" key="1">
    <citation type="submission" date="2018-11" db="EMBL/GenBank/DDBJ databases">
        <title>Genomic Encyclopedia of Type Strains, Phase IV (KMG-IV): sequencing the most valuable type-strain genomes for metagenomic binning, comparative biology and taxonomic classification.</title>
        <authorList>
            <person name="Goeker M."/>
        </authorList>
    </citation>
    <scope>NUCLEOTIDE SEQUENCE [LARGE SCALE GENOMIC DNA]</scope>
    <source>
        <strain evidence="4 5">DSM 100316</strain>
    </source>
</reference>
<feature type="domain" description="SGNH" evidence="3">
    <location>
        <begin position="400"/>
        <end position="638"/>
    </location>
</feature>
<dbReference type="EMBL" id="RKHR01000009">
    <property type="protein sequence ID" value="ROR94886.1"/>
    <property type="molecule type" value="Genomic_DNA"/>
</dbReference>